<keyword evidence="3" id="KW-1185">Reference proteome</keyword>
<gene>
    <name evidence="2" type="ORF">OSB1V03_LOCUS9094</name>
</gene>
<evidence type="ECO:0000313" key="2">
    <source>
        <dbReference type="EMBL" id="CAD7628673.1"/>
    </source>
</evidence>
<organism evidence="2">
    <name type="scientific">Medioppia subpectinata</name>
    <dbReference type="NCBI Taxonomy" id="1979941"/>
    <lineage>
        <taxon>Eukaryota</taxon>
        <taxon>Metazoa</taxon>
        <taxon>Ecdysozoa</taxon>
        <taxon>Arthropoda</taxon>
        <taxon>Chelicerata</taxon>
        <taxon>Arachnida</taxon>
        <taxon>Acari</taxon>
        <taxon>Acariformes</taxon>
        <taxon>Sarcoptiformes</taxon>
        <taxon>Oribatida</taxon>
        <taxon>Brachypylina</taxon>
        <taxon>Oppioidea</taxon>
        <taxon>Oppiidae</taxon>
        <taxon>Medioppia</taxon>
    </lineage>
</organism>
<dbReference type="AlphaFoldDB" id="A0A7R9KSL2"/>
<name>A0A7R9KSL2_9ACAR</name>
<dbReference type="OrthoDB" id="10051804at2759"/>
<feature type="transmembrane region" description="Helical" evidence="1">
    <location>
        <begin position="335"/>
        <end position="355"/>
    </location>
</feature>
<dbReference type="EMBL" id="CAJPIZ010005979">
    <property type="protein sequence ID" value="CAG2109103.1"/>
    <property type="molecule type" value="Genomic_DNA"/>
</dbReference>
<protein>
    <submittedName>
        <fullName evidence="2">Uncharacterized protein</fullName>
    </submittedName>
</protein>
<proteinExistence type="predicted"/>
<evidence type="ECO:0000313" key="3">
    <source>
        <dbReference type="Proteomes" id="UP000759131"/>
    </source>
</evidence>
<keyword evidence="1" id="KW-0812">Transmembrane</keyword>
<keyword evidence="1" id="KW-1133">Transmembrane helix</keyword>
<accession>A0A7R9KSL2</accession>
<keyword evidence="1" id="KW-0472">Membrane</keyword>
<evidence type="ECO:0000256" key="1">
    <source>
        <dbReference type="SAM" id="Phobius"/>
    </source>
</evidence>
<dbReference type="EMBL" id="OC860554">
    <property type="protein sequence ID" value="CAD7628673.1"/>
    <property type="molecule type" value="Genomic_DNA"/>
</dbReference>
<sequence length="377" mass="42816">MTLLYGLDFTRFYDIKGVQQPRPPKPSNRAAHCLNAILPELKECRTDSLTNWNVTDYSALGDVCCAQWDNIECDLDASARSECSAQDLEDVNYYFSALIDFYDTKTCKQYPRGATHCLLPTLVSLAEQKQQLDEDLNNSPVDPKLVLPPQPLPDPLALDCFGTLNPIVRVGCRQVAAIKWNITRHSRPPVRNICCATWDDIDCLDDIVKIKCPRNEVTAIENYFNKLENWLTQIACSKSSYHSANCSHPLDTIRPYEPLPTPADENRGSFNGPDIRVQLDYQEVDMIFPAPKQSRSQQAVIGDDSAVLESGQLNADYRNFMVHYMMAVMPHMLNLMALLAVILVVVICIQCFIMARQVKHERYFKMINDQGYQKLNI</sequence>
<dbReference type="Proteomes" id="UP000759131">
    <property type="component" value="Unassembled WGS sequence"/>
</dbReference>
<reference evidence="2" key="1">
    <citation type="submission" date="2020-11" db="EMBL/GenBank/DDBJ databases">
        <authorList>
            <person name="Tran Van P."/>
        </authorList>
    </citation>
    <scope>NUCLEOTIDE SEQUENCE</scope>
</reference>